<reference evidence="2 3" key="1">
    <citation type="submission" date="2024-05" db="EMBL/GenBank/DDBJ databases">
        <title>Genetic variation in Jamaican populations of the coffee berry borer (Hypothenemus hampei).</title>
        <authorList>
            <person name="Errbii M."/>
            <person name="Myrie A."/>
        </authorList>
    </citation>
    <scope>NUCLEOTIDE SEQUENCE [LARGE SCALE GENOMIC DNA]</scope>
    <source>
        <strain evidence="2">JA-Hopewell-2020-01-JO</strain>
        <tissue evidence="2">Whole body</tissue>
    </source>
</reference>
<comment type="caution">
    <text evidence="2">The sequence shown here is derived from an EMBL/GenBank/DDBJ whole genome shotgun (WGS) entry which is preliminary data.</text>
</comment>
<feature type="compositionally biased region" description="Basic and acidic residues" evidence="1">
    <location>
        <begin position="123"/>
        <end position="137"/>
    </location>
</feature>
<dbReference type="Proteomes" id="UP001566132">
    <property type="component" value="Unassembled WGS sequence"/>
</dbReference>
<accession>A0ABD1DZM3</accession>
<evidence type="ECO:0000313" key="2">
    <source>
        <dbReference type="EMBL" id="KAL1487857.1"/>
    </source>
</evidence>
<dbReference type="EMBL" id="JBDJPC010000017">
    <property type="protein sequence ID" value="KAL1487857.1"/>
    <property type="molecule type" value="Genomic_DNA"/>
</dbReference>
<gene>
    <name evidence="2" type="ORF">ABEB36_015507</name>
</gene>
<feature type="compositionally biased region" description="Basic and acidic residues" evidence="1">
    <location>
        <begin position="1"/>
        <end position="10"/>
    </location>
</feature>
<feature type="region of interest" description="Disordered" evidence="1">
    <location>
        <begin position="58"/>
        <end position="146"/>
    </location>
</feature>
<organism evidence="2 3">
    <name type="scientific">Hypothenemus hampei</name>
    <name type="common">Coffee berry borer</name>
    <dbReference type="NCBI Taxonomy" id="57062"/>
    <lineage>
        <taxon>Eukaryota</taxon>
        <taxon>Metazoa</taxon>
        <taxon>Ecdysozoa</taxon>
        <taxon>Arthropoda</taxon>
        <taxon>Hexapoda</taxon>
        <taxon>Insecta</taxon>
        <taxon>Pterygota</taxon>
        <taxon>Neoptera</taxon>
        <taxon>Endopterygota</taxon>
        <taxon>Coleoptera</taxon>
        <taxon>Polyphaga</taxon>
        <taxon>Cucujiformia</taxon>
        <taxon>Curculionidae</taxon>
        <taxon>Scolytinae</taxon>
        <taxon>Hypothenemus</taxon>
    </lineage>
</organism>
<protein>
    <submittedName>
        <fullName evidence="2">Uncharacterized protein</fullName>
    </submittedName>
</protein>
<feature type="region of interest" description="Disordered" evidence="1">
    <location>
        <begin position="1"/>
        <end position="26"/>
    </location>
</feature>
<evidence type="ECO:0000256" key="1">
    <source>
        <dbReference type="SAM" id="MobiDB-lite"/>
    </source>
</evidence>
<name>A0ABD1DZM3_HYPHA</name>
<keyword evidence="3" id="KW-1185">Reference proteome</keyword>
<dbReference type="AlphaFoldDB" id="A0ABD1DZM3"/>
<evidence type="ECO:0000313" key="3">
    <source>
        <dbReference type="Proteomes" id="UP001566132"/>
    </source>
</evidence>
<feature type="compositionally biased region" description="Polar residues" evidence="1">
    <location>
        <begin position="87"/>
        <end position="98"/>
    </location>
</feature>
<proteinExistence type="predicted"/>
<sequence>MDSNKPDTRTNRQQFGQMVENDPENDKRFLDSLVERISPTIAAEIQVNNDARQFKHWRSRNFKGRQPQVQPVATNPDRRHTSRQRRNSQSSLPQATKWRNNKEANAPVNTNRNQKKRRTRTSKFYDARKKENIKIEDSNSNNHMYL</sequence>